<sequence>MAEVIFGSALQLEAVAARRNEAHIVRDDVEMAQFLAMYGTTALVHGASEEHVRNRFPILKGKGLAIVPASQLLAM</sequence>
<evidence type="ECO:0000313" key="2">
    <source>
        <dbReference type="Proteomes" id="UP000262379"/>
    </source>
</evidence>
<protein>
    <submittedName>
        <fullName evidence="1">Uncharacterized protein</fullName>
    </submittedName>
</protein>
<comment type="caution">
    <text evidence="1">The sequence shown here is derived from an EMBL/GenBank/DDBJ whole genome shotgun (WGS) entry which is preliminary data.</text>
</comment>
<organism evidence="1 2">
    <name type="scientific">Mesorhizobium denitrificans</name>
    <dbReference type="NCBI Taxonomy" id="2294114"/>
    <lineage>
        <taxon>Bacteria</taxon>
        <taxon>Pseudomonadati</taxon>
        <taxon>Pseudomonadota</taxon>
        <taxon>Alphaproteobacteria</taxon>
        <taxon>Hyphomicrobiales</taxon>
        <taxon>Phyllobacteriaceae</taxon>
        <taxon>Mesorhizobium</taxon>
    </lineage>
</organism>
<accession>A0A371X422</accession>
<gene>
    <name evidence="1" type="ORF">DY251_19570</name>
</gene>
<evidence type="ECO:0000313" key="1">
    <source>
        <dbReference type="EMBL" id="RFC63982.1"/>
    </source>
</evidence>
<keyword evidence="2" id="KW-1185">Reference proteome</keyword>
<dbReference type="RefSeq" id="WP_116625602.1">
    <property type="nucleotide sequence ID" value="NZ_QURN01000020.1"/>
</dbReference>
<dbReference type="AlphaFoldDB" id="A0A371X422"/>
<reference evidence="2" key="1">
    <citation type="submission" date="2018-08" db="EMBL/GenBank/DDBJ databases">
        <authorList>
            <person name="Im W.T."/>
        </authorList>
    </citation>
    <scope>NUCLEOTIDE SEQUENCE [LARGE SCALE GENOMIC DNA]</scope>
    <source>
        <strain evidence="2">LA-28</strain>
    </source>
</reference>
<dbReference type="EMBL" id="QURN01000020">
    <property type="protein sequence ID" value="RFC63982.1"/>
    <property type="molecule type" value="Genomic_DNA"/>
</dbReference>
<name>A0A371X422_9HYPH</name>
<dbReference type="Proteomes" id="UP000262379">
    <property type="component" value="Unassembled WGS sequence"/>
</dbReference>
<proteinExistence type="predicted"/>